<organism evidence="2 3">
    <name type="scientific">Paraburkholderia lycopersici</name>
    <dbReference type="NCBI Taxonomy" id="416944"/>
    <lineage>
        <taxon>Bacteria</taxon>
        <taxon>Pseudomonadati</taxon>
        <taxon>Pseudomonadota</taxon>
        <taxon>Betaproteobacteria</taxon>
        <taxon>Burkholderiales</taxon>
        <taxon>Burkholderiaceae</taxon>
        <taxon>Paraburkholderia</taxon>
    </lineage>
</organism>
<evidence type="ECO:0000313" key="2">
    <source>
        <dbReference type="EMBL" id="SDC86872.1"/>
    </source>
</evidence>
<protein>
    <submittedName>
        <fullName evidence="2">Uncharacterized protein</fullName>
    </submittedName>
</protein>
<keyword evidence="3" id="KW-1185">Reference proteome</keyword>
<dbReference type="EMBL" id="FMYQ01000011">
    <property type="protein sequence ID" value="SDC86872.1"/>
    <property type="molecule type" value="Genomic_DNA"/>
</dbReference>
<keyword evidence="1" id="KW-1133">Transmembrane helix</keyword>
<dbReference type="Proteomes" id="UP000198908">
    <property type="component" value="Unassembled WGS sequence"/>
</dbReference>
<gene>
    <name evidence="2" type="ORF">SAMN05421548_11172</name>
</gene>
<keyword evidence="1" id="KW-0472">Membrane</keyword>
<accession>A0A1G6Q336</accession>
<feature type="transmembrane region" description="Helical" evidence="1">
    <location>
        <begin position="6"/>
        <end position="24"/>
    </location>
</feature>
<name>A0A1G6Q336_9BURK</name>
<evidence type="ECO:0000256" key="1">
    <source>
        <dbReference type="SAM" id="Phobius"/>
    </source>
</evidence>
<proteinExistence type="predicted"/>
<evidence type="ECO:0000313" key="3">
    <source>
        <dbReference type="Proteomes" id="UP000198908"/>
    </source>
</evidence>
<dbReference type="AlphaFoldDB" id="A0A1G6Q336"/>
<dbReference type="STRING" id="416944.SAMN05421548_11172"/>
<sequence>MLRYLIGIGLPYLGVIGMLPWVAMQDRYVLGMPFIYLCAGPATRAGSRTACG</sequence>
<dbReference type="RefSeq" id="WP_176929089.1">
    <property type="nucleotide sequence ID" value="NZ_FMYQ01000011.1"/>
</dbReference>
<reference evidence="3" key="1">
    <citation type="submission" date="2016-09" db="EMBL/GenBank/DDBJ databases">
        <authorList>
            <person name="Varghese N."/>
            <person name="Submissions S."/>
        </authorList>
    </citation>
    <scope>NUCLEOTIDE SEQUENCE [LARGE SCALE GENOMIC DNA]</scope>
    <source>
        <strain evidence="3">TNe-862</strain>
    </source>
</reference>
<keyword evidence="1" id="KW-0812">Transmembrane</keyword>